<evidence type="ECO:0000313" key="2">
    <source>
        <dbReference type="WBParaSite" id="PSAMB.scaffold2458size23100.g17971.t1"/>
    </source>
</evidence>
<dbReference type="Proteomes" id="UP000887566">
    <property type="component" value="Unplaced"/>
</dbReference>
<protein>
    <submittedName>
        <fullName evidence="2">Uncharacterized protein</fullName>
    </submittedName>
</protein>
<evidence type="ECO:0000313" key="1">
    <source>
        <dbReference type="Proteomes" id="UP000887566"/>
    </source>
</evidence>
<proteinExistence type="predicted"/>
<organism evidence="1 2">
    <name type="scientific">Plectus sambesii</name>
    <dbReference type="NCBI Taxonomy" id="2011161"/>
    <lineage>
        <taxon>Eukaryota</taxon>
        <taxon>Metazoa</taxon>
        <taxon>Ecdysozoa</taxon>
        <taxon>Nematoda</taxon>
        <taxon>Chromadorea</taxon>
        <taxon>Plectida</taxon>
        <taxon>Plectina</taxon>
        <taxon>Plectoidea</taxon>
        <taxon>Plectidae</taxon>
        <taxon>Plectus</taxon>
    </lineage>
</organism>
<keyword evidence="1" id="KW-1185">Reference proteome</keyword>
<dbReference type="AlphaFoldDB" id="A0A914VV27"/>
<accession>A0A914VV27</accession>
<name>A0A914VV27_9BILA</name>
<sequence>MYAQSFSLMSNEDKRPVRMKKYISDFGSNTNNASDCVDECSIRWEGKLSSKYVYVTLFNCCSIVDSNAIAFSAFVQS</sequence>
<dbReference type="WBParaSite" id="PSAMB.scaffold2458size23100.g17971.t1">
    <property type="protein sequence ID" value="PSAMB.scaffold2458size23100.g17971.t1"/>
    <property type="gene ID" value="PSAMB.scaffold2458size23100.g17971"/>
</dbReference>
<reference evidence="2" key="1">
    <citation type="submission" date="2022-11" db="UniProtKB">
        <authorList>
            <consortium name="WormBaseParasite"/>
        </authorList>
    </citation>
    <scope>IDENTIFICATION</scope>
</reference>